<evidence type="ECO:0000256" key="8">
    <source>
        <dbReference type="SAM" id="Phobius"/>
    </source>
</evidence>
<dbReference type="RefSeq" id="WP_213125327.1">
    <property type="nucleotide sequence ID" value="NZ_JAGYPG010000002.1"/>
</dbReference>
<evidence type="ECO:0000256" key="7">
    <source>
        <dbReference type="ARBA" id="ARBA00023136"/>
    </source>
</evidence>
<evidence type="ECO:0000256" key="3">
    <source>
        <dbReference type="ARBA" id="ARBA00022448"/>
    </source>
</evidence>
<comment type="caution">
    <text evidence="10">The sequence shown here is derived from an EMBL/GenBank/DDBJ whole genome shotgun (WGS) entry which is preliminary data.</text>
</comment>
<dbReference type="InterPro" id="IPR051449">
    <property type="entry name" value="ABC-2_transporter_component"/>
</dbReference>
<dbReference type="EMBL" id="JAGYPG010000002">
    <property type="protein sequence ID" value="MBS4196174.1"/>
    <property type="molecule type" value="Genomic_DNA"/>
</dbReference>
<dbReference type="Proteomes" id="UP000681414">
    <property type="component" value="Unassembled WGS sequence"/>
</dbReference>
<comment type="similarity">
    <text evidence="2">Belongs to the ABC-2 integral membrane protein family.</text>
</comment>
<dbReference type="PANTHER" id="PTHR30294">
    <property type="entry name" value="MEMBRANE COMPONENT OF ABC TRANSPORTER YHHJ-RELATED"/>
    <property type="match status" value="1"/>
</dbReference>
<feature type="transmembrane region" description="Helical" evidence="8">
    <location>
        <begin position="179"/>
        <end position="198"/>
    </location>
</feature>
<dbReference type="AlphaFoldDB" id="A0A942YHT9"/>
<feature type="transmembrane region" description="Helical" evidence="8">
    <location>
        <begin position="219"/>
        <end position="242"/>
    </location>
</feature>
<dbReference type="InterPro" id="IPR047817">
    <property type="entry name" value="ABC2_TM_bact-type"/>
</dbReference>
<keyword evidence="7 8" id="KW-0472">Membrane</keyword>
<comment type="subcellular location">
    <subcellularLocation>
        <location evidence="1">Cell membrane</location>
        <topology evidence="1">Multi-pass membrane protein</topology>
    </subcellularLocation>
</comment>
<evidence type="ECO:0000256" key="2">
    <source>
        <dbReference type="ARBA" id="ARBA00007783"/>
    </source>
</evidence>
<dbReference type="Pfam" id="PF12698">
    <property type="entry name" value="ABC2_membrane_3"/>
    <property type="match status" value="1"/>
</dbReference>
<reference evidence="10 11" key="1">
    <citation type="submission" date="2021-05" db="EMBL/GenBank/DDBJ databases">
        <title>Novel Bacillus species.</title>
        <authorList>
            <person name="Liu G."/>
        </authorList>
    </citation>
    <scope>NUCLEOTIDE SEQUENCE [LARGE SCALE GENOMIC DNA]</scope>
    <source>
        <strain evidence="11">FJAT-49780</strain>
    </source>
</reference>
<evidence type="ECO:0000256" key="1">
    <source>
        <dbReference type="ARBA" id="ARBA00004651"/>
    </source>
</evidence>
<evidence type="ECO:0000313" key="10">
    <source>
        <dbReference type="EMBL" id="MBS4196174.1"/>
    </source>
</evidence>
<evidence type="ECO:0000259" key="9">
    <source>
        <dbReference type="PROSITE" id="PS51012"/>
    </source>
</evidence>
<dbReference type="GO" id="GO:0005886">
    <property type="term" value="C:plasma membrane"/>
    <property type="evidence" value="ECO:0007669"/>
    <property type="project" value="UniProtKB-SubCell"/>
</dbReference>
<dbReference type="PROSITE" id="PS51012">
    <property type="entry name" value="ABC_TM2"/>
    <property type="match status" value="1"/>
</dbReference>
<feature type="transmembrane region" description="Helical" evidence="8">
    <location>
        <begin position="20"/>
        <end position="39"/>
    </location>
</feature>
<feature type="transmembrane region" description="Helical" evidence="8">
    <location>
        <begin position="345"/>
        <end position="363"/>
    </location>
</feature>
<organism evidence="10 11">
    <name type="scientific">Lederbergia citri</name>
    <dbReference type="NCBI Taxonomy" id="2833580"/>
    <lineage>
        <taxon>Bacteria</taxon>
        <taxon>Bacillati</taxon>
        <taxon>Bacillota</taxon>
        <taxon>Bacilli</taxon>
        <taxon>Bacillales</taxon>
        <taxon>Bacillaceae</taxon>
        <taxon>Lederbergia</taxon>
    </lineage>
</organism>
<keyword evidence="4" id="KW-1003">Cell membrane</keyword>
<accession>A0A942YHT9</accession>
<sequence>MRILALVKRIIQQMVRDKRALALMMVAPLLILTLLHYLLSAETTTPRLGVNLPKNDNLIDLLKENDLEVIHYGELKNTKSFIEEHDLDGVLDVQNESITLTILNDETSSAKALQMKVQQSIAAINAKKQAENMEKFIKDIQIKLQEKPVPIEQVNVPTIHTKFIYGDTDTTFFDQLSPILVGFFVFFFVFLISGIALLRERTTGTLDRLMATPIRRWNIVLGYVLGYGLFAIIQTLIVVFYAVKVLDMMLIGSLWNVILINLTLALVALSLGILLSSFANSEFQMMQFIPVAIVPQIFFAGILPVEGMANWLQIIAKFMPMYYGGNALVDVMYKGLGLSEIKNNLFVLLGFAFIFIVLNIFALKKYRKI</sequence>
<feature type="transmembrane region" description="Helical" evidence="8">
    <location>
        <begin position="254"/>
        <end position="276"/>
    </location>
</feature>
<evidence type="ECO:0000256" key="6">
    <source>
        <dbReference type="ARBA" id="ARBA00022989"/>
    </source>
</evidence>
<feature type="domain" description="ABC transmembrane type-2" evidence="9">
    <location>
        <begin position="141"/>
        <end position="366"/>
    </location>
</feature>
<name>A0A942YHT9_9BACI</name>
<protein>
    <submittedName>
        <fullName evidence="10">ABC transporter permease</fullName>
    </submittedName>
</protein>
<gene>
    <name evidence="10" type="ORF">KHA97_13990</name>
</gene>
<proteinExistence type="inferred from homology"/>
<dbReference type="InterPro" id="IPR013525">
    <property type="entry name" value="ABC2_TM"/>
</dbReference>
<keyword evidence="6 8" id="KW-1133">Transmembrane helix</keyword>
<dbReference type="GO" id="GO:0140359">
    <property type="term" value="F:ABC-type transporter activity"/>
    <property type="evidence" value="ECO:0007669"/>
    <property type="project" value="InterPro"/>
</dbReference>
<evidence type="ECO:0000256" key="4">
    <source>
        <dbReference type="ARBA" id="ARBA00022475"/>
    </source>
</evidence>
<evidence type="ECO:0000256" key="5">
    <source>
        <dbReference type="ARBA" id="ARBA00022692"/>
    </source>
</evidence>
<keyword evidence="3" id="KW-0813">Transport</keyword>
<keyword evidence="5 8" id="KW-0812">Transmembrane</keyword>
<keyword evidence="11" id="KW-1185">Reference proteome</keyword>
<evidence type="ECO:0000313" key="11">
    <source>
        <dbReference type="Proteomes" id="UP000681414"/>
    </source>
</evidence>
<dbReference type="PANTHER" id="PTHR30294:SF38">
    <property type="entry name" value="TRANSPORT PERMEASE PROTEIN"/>
    <property type="match status" value="1"/>
</dbReference>
<feature type="transmembrane region" description="Helical" evidence="8">
    <location>
        <begin position="288"/>
        <end position="312"/>
    </location>
</feature>